<evidence type="ECO:0000313" key="1">
    <source>
        <dbReference type="EMBL" id="CAA93401.1"/>
    </source>
</evidence>
<organism evidence="1">
    <name type="scientific">Saccharomyces cerevisiae</name>
    <name type="common">Baker's yeast</name>
    <dbReference type="NCBI Taxonomy" id="4932"/>
    <lineage>
        <taxon>Eukaryota</taxon>
        <taxon>Fungi</taxon>
        <taxon>Dikarya</taxon>
        <taxon>Ascomycota</taxon>
        <taxon>Saccharomycotina</taxon>
        <taxon>Saccharomycetes</taxon>
        <taxon>Saccharomycetales</taxon>
        <taxon>Saccharomycetaceae</taxon>
        <taxon>Saccharomyces</taxon>
    </lineage>
</organism>
<dbReference type="PROSITE" id="PS51257">
    <property type="entry name" value="PROKAR_LIPOPROTEIN"/>
    <property type="match status" value="1"/>
</dbReference>
<reference evidence="1" key="1">
    <citation type="journal article" date="1997" name="Yeast">
        <title>The DNA sequence of cosmid 14-13b from chromosome XIV of Saccharomyces cerevisiae reveals an unusually high number of overlapping open reading frames.</title>
        <authorList>
            <person name="de Antoni A."/>
            <person name="D'Angelo M."/>
            <person name="Dal Pero F."/>
            <person name="Sartorello F."/>
            <person name="Pandolfo D."/>
            <person name="Pallavicini A."/>
            <person name="Lanfranchi G."/>
            <person name="Valle G."/>
        </authorList>
    </citation>
    <scope>NUCLEOTIDE SEQUENCE</scope>
</reference>
<gene>
    <name evidence="1" type="primary">N1970</name>
</gene>
<sequence>MASCFTKFSSFCFNSSISLSTFSMPISILSISSCSNCLEYTQSSVLFEGNKFPGRLIKILKNSSFGSLNTISSKYTELTSASLLLWSVVFCSFPLSEFGTGLA</sequence>
<name>E9PAF9_YEASX</name>
<dbReference type="EMBL" id="Z69382">
    <property type="protein sequence ID" value="CAA93401.1"/>
    <property type="molecule type" value="Genomic_DNA"/>
</dbReference>
<accession>E9PAF9</accession>
<dbReference type="AlphaFoldDB" id="E9PAF9"/>
<protein>
    <submittedName>
        <fullName evidence="1">N1970 protein</fullName>
    </submittedName>
</protein>
<proteinExistence type="predicted"/>